<proteinExistence type="predicted"/>
<evidence type="ECO:0000313" key="2">
    <source>
        <dbReference type="Proteomes" id="UP000827872"/>
    </source>
</evidence>
<accession>A0ACB8G6H1</accession>
<gene>
    <name evidence="1" type="ORF">K3G42_003046</name>
</gene>
<dbReference type="Proteomes" id="UP000827872">
    <property type="component" value="Linkage Group LG01"/>
</dbReference>
<organism evidence="1 2">
    <name type="scientific">Sphaerodactylus townsendi</name>
    <dbReference type="NCBI Taxonomy" id="933632"/>
    <lineage>
        <taxon>Eukaryota</taxon>
        <taxon>Metazoa</taxon>
        <taxon>Chordata</taxon>
        <taxon>Craniata</taxon>
        <taxon>Vertebrata</taxon>
        <taxon>Euteleostomi</taxon>
        <taxon>Lepidosauria</taxon>
        <taxon>Squamata</taxon>
        <taxon>Bifurcata</taxon>
        <taxon>Gekkota</taxon>
        <taxon>Sphaerodactylidae</taxon>
        <taxon>Sphaerodactylus</taxon>
    </lineage>
</organism>
<name>A0ACB8G6H1_9SAUR</name>
<evidence type="ECO:0000313" key="1">
    <source>
        <dbReference type="EMBL" id="KAH8015365.1"/>
    </source>
</evidence>
<dbReference type="EMBL" id="CM037614">
    <property type="protein sequence ID" value="KAH8015365.1"/>
    <property type="molecule type" value="Genomic_DNA"/>
</dbReference>
<comment type="caution">
    <text evidence="1">The sequence shown here is derived from an EMBL/GenBank/DDBJ whole genome shotgun (WGS) entry which is preliminary data.</text>
</comment>
<keyword evidence="2" id="KW-1185">Reference proteome</keyword>
<protein>
    <submittedName>
        <fullName evidence="1">Uncharacterized protein</fullName>
    </submittedName>
</protein>
<reference evidence="1" key="1">
    <citation type="submission" date="2021-08" db="EMBL/GenBank/DDBJ databases">
        <title>The first chromosome-level gecko genome reveals the dynamic sex chromosomes of Neotropical dwarf geckos (Sphaerodactylidae: Sphaerodactylus).</title>
        <authorList>
            <person name="Pinto B.J."/>
            <person name="Keating S.E."/>
            <person name="Gamble T."/>
        </authorList>
    </citation>
    <scope>NUCLEOTIDE SEQUENCE</scope>
    <source>
        <strain evidence="1">TG3544</strain>
    </source>
</reference>
<sequence>MVLKPRWGCCQQKYSRTRGVSAGGEQAGLSLLCQDPQGWGTGRHSCRPLTFQLVLSRSCSLLPATESSPLAYSQHPLPWRRPASKKKKKEEEEEKEKTKTKEEKEEEEEEE</sequence>